<name>A0A8T8X1X8_ASPJA</name>
<evidence type="ECO:0000313" key="3">
    <source>
        <dbReference type="EMBL" id="RAH81934.1"/>
    </source>
</evidence>
<feature type="compositionally biased region" description="Low complexity" evidence="1">
    <location>
        <begin position="1"/>
        <end position="24"/>
    </location>
</feature>
<dbReference type="RefSeq" id="XP_025527828.1">
    <property type="nucleotide sequence ID" value="XM_025676626.1"/>
</dbReference>
<feature type="transmembrane region" description="Helical" evidence="2">
    <location>
        <begin position="87"/>
        <end position="110"/>
    </location>
</feature>
<gene>
    <name evidence="3" type="ORF">BO86DRAFT_448178</name>
</gene>
<dbReference type="GeneID" id="37180319"/>
<feature type="region of interest" description="Disordered" evidence="1">
    <location>
        <begin position="1"/>
        <end position="54"/>
    </location>
</feature>
<feature type="transmembrane region" description="Helical" evidence="2">
    <location>
        <begin position="122"/>
        <end position="144"/>
    </location>
</feature>
<dbReference type="AlphaFoldDB" id="A0A8T8X1X8"/>
<dbReference type="InterPro" id="IPR021514">
    <property type="entry name" value="DUF3176"/>
</dbReference>
<proteinExistence type="predicted"/>
<protein>
    <submittedName>
        <fullName evidence="3">Uncharacterized protein</fullName>
    </submittedName>
</protein>
<sequence length="653" mass="72302">MPISDRSSPSSRASSIHSIHSIHSQAQYEPLELVSRAPSSEEHDPHSRQSHDGNKIDLVTEGEIMIPPDEANGPEKKRSTWTVIQEWYVLELASMLVAAGCVVATVIVLRRYDRRPQPAWRYMSLNALISWLSTISKACILFAVSEALGQLKWVWFAQGRRRPLPNLQTFDSASRGLYGSAQLIWMLRGRHFAIWGSLAVILALAYDPSVQNLIHYYSDLMEDAHQQAWVANTSTYASYGSGMLGSDPWVDPVLKGNVYNALFNLDDTRPWATPHYVCSSGNCTWSPVAALGARALCSDVTQHLETKNASVETGGGLKNTVFLPNSTVTVWFNASYVGDQVYMAMGTVDPRLARVYTNATYPPIQFIAPRGYNSSSGDRYPRLTSMSQFQATECSLEPTVYSFNASVQSNVYREEILAAWSRDMRAQSTKRGVMPPFKGSPPGWGTAEGIMQPNQTFLITDTASSGLGTFLQYLFAGSYRVTGSKTRLQVDQGTAYATADTIQALMSGNMTGCSMQTAEKFACAMHNVAAAVTKSFRDAAYIAVDSDVAAANMTAGHGWVNQTYVQVHWQWATLPVVVWVLGLLTLLGAGWKARRSEVPSWRNSPMPLLFLYREDKWEGESTYDPRAELLRVVARSSSNYQDLPSIRKVEVLL</sequence>
<evidence type="ECO:0000313" key="4">
    <source>
        <dbReference type="Proteomes" id="UP000249497"/>
    </source>
</evidence>
<keyword evidence="4" id="KW-1185">Reference proteome</keyword>
<dbReference type="PANTHER" id="PTHR35394:SF5">
    <property type="entry name" value="DUF3176 DOMAIN-CONTAINING PROTEIN"/>
    <property type="match status" value="1"/>
</dbReference>
<dbReference type="OrthoDB" id="5242705at2759"/>
<accession>A0A8T8X1X8</accession>
<keyword evidence="2" id="KW-0812">Transmembrane</keyword>
<dbReference type="Pfam" id="PF11374">
    <property type="entry name" value="DUF3176"/>
    <property type="match status" value="1"/>
</dbReference>
<dbReference type="EMBL" id="KZ824792">
    <property type="protein sequence ID" value="RAH81934.1"/>
    <property type="molecule type" value="Genomic_DNA"/>
</dbReference>
<dbReference type="Proteomes" id="UP000249497">
    <property type="component" value="Unassembled WGS sequence"/>
</dbReference>
<feature type="compositionally biased region" description="Basic and acidic residues" evidence="1">
    <location>
        <begin position="39"/>
        <end position="54"/>
    </location>
</feature>
<organism evidence="3 4">
    <name type="scientific">Aspergillus japonicus CBS 114.51</name>
    <dbReference type="NCBI Taxonomy" id="1448312"/>
    <lineage>
        <taxon>Eukaryota</taxon>
        <taxon>Fungi</taxon>
        <taxon>Dikarya</taxon>
        <taxon>Ascomycota</taxon>
        <taxon>Pezizomycotina</taxon>
        <taxon>Eurotiomycetes</taxon>
        <taxon>Eurotiomycetidae</taxon>
        <taxon>Eurotiales</taxon>
        <taxon>Aspergillaceae</taxon>
        <taxon>Aspergillus</taxon>
        <taxon>Aspergillus subgen. Circumdati</taxon>
    </lineage>
</organism>
<evidence type="ECO:0000256" key="2">
    <source>
        <dbReference type="SAM" id="Phobius"/>
    </source>
</evidence>
<reference evidence="3 4" key="1">
    <citation type="submission" date="2018-02" db="EMBL/GenBank/DDBJ databases">
        <title>The genomes of Aspergillus section Nigri reveals drivers in fungal speciation.</title>
        <authorList>
            <consortium name="DOE Joint Genome Institute"/>
            <person name="Vesth T.C."/>
            <person name="Nybo J."/>
            <person name="Theobald S."/>
            <person name="Brandl J."/>
            <person name="Frisvad J.C."/>
            <person name="Nielsen K.F."/>
            <person name="Lyhne E.K."/>
            <person name="Kogle M.E."/>
            <person name="Kuo A."/>
            <person name="Riley R."/>
            <person name="Clum A."/>
            <person name="Nolan M."/>
            <person name="Lipzen A."/>
            <person name="Salamov A."/>
            <person name="Henrissat B."/>
            <person name="Wiebenga A."/>
            <person name="De vries R.P."/>
            <person name="Grigoriev I.V."/>
            <person name="Mortensen U.H."/>
            <person name="Andersen M.R."/>
            <person name="Baker S.E."/>
        </authorList>
    </citation>
    <scope>NUCLEOTIDE SEQUENCE [LARGE SCALE GENOMIC DNA]</scope>
    <source>
        <strain evidence="3 4">CBS 114.51</strain>
    </source>
</reference>
<evidence type="ECO:0000256" key="1">
    <source>
        <dbReference type="SAM" id="MobiDB-lite"/>
    </source>
</evidence>
<dbReference type="PANTHER" id="PTHR35394">
    <property type="entry name" value="DUF3176 DOMAIN-CONTAINING PROTEIN"/>
    <property type="match status" value="1"/>
</dbReference>
<keyword evidence="2" id="KW-0472">Membrane</keyword>
<keyword evidence="2" id="KW-1133">Transmembrane helix</keyword>